<comment type="caution">
    <text evidence="4">The sequence shown here is derived from an EMBL/GenBank/DDBJ whole genome shotgun (WGS) entry which is preliminary data.</text>
</comment>
<dbReference type="InterPro" id="IPR020843">
    <property type="entry name" value="ER"/>
</dbReference>
<sequence>MKAIIVDELTNRMSVGEWEDPKVGTNELLIDIKATAINRADVLQKYGKYPVPPGVTPIMGLEMSGIVEEVGSSVRGWNKGDRVCALLPGGGYAEKVTIPADMAIKIPDDFSFEEAAAIPEVFLTAYLNLFELGQLEKNQTVLIHAGASGVGTAAIQLAREAGATIIVTAGSEEKLSLCKELGAHYTINYKKDNFAEKVSEITEGKGVDLILDFIGASYFEKNIESLKIEGRLILIGTLGGSRLEIDLMSLMIKRIKVFGSTLRSQTPAQKESLTKKFVEFAMPLLTTKRISPIIDCVFQLHEVNEAHEKMERNENKGKIILKIN</sequence>
<dbReference type="SUPFAM" id="SSF50129">
    <property type="entry name" value="GroES-like"/>
    <property type="match status" value="1"/>
</dbReference>
<protein>
    <submittedName>
        <fullName evidence="4">NADPH:quinone oxidoreductase</fullName>
    </submittedName>
</protein>
<dbReference type="InterPro" id="IPR013154">
    <property type="entry name" value="ADH-like_N"/>
</dbReference>
<evidence type="ECO:0000259" key="3">
    <source>
        <dbReference type="SMART" id="SM00829"/>
    </source>
</evidence>
<keyword evidence="2" id="KW-0560">Oxidoreductase</keyword>
<dbReference type="InterPro" id="IPR036291">
    <property type="entry name" value="NAD(P)-bd_dom_sf"/>
</dbReference>
<evidence type="ECO:0000256" key="1">
    <source>
        <dbReference type="ARBA" id="ARBA00022857"/>
    </source>
</evidence>
<keyword evidence="5" id="KW-1185">Reference proteome</keyword>
<accession>A0A8E2I5Q0</accession>
<dbReference type="GO" id="GO:0016651">
    <property type="term" value="F:oxidoreductase activity, acting on NAD(P)H"/>
    <property type="evidence" value="ECO:0007669"/>
    <property type="project" value="TreeGrafter"/>
</dbReference>
<dbReference type="InterPro" id="IPR013149">
    <property type="entry name" value="ADH-like_C"/>
</dbReference>
<evidence type="ECO:0000313" key="4">
    <source>
        <dbReference type="EMBL" id="OOP67211.1"/>
    </source>
</evidence>
<dbReference type="PANTHER" id="PTHR48106:SF18">
    <property type="entry name" value="QUINONE OXIDOREDUCTASE PIG3"/>
    <property type="match status" value="1"/>
</dbReference>
<dbReference type="Pfam" id="PF00107">
    <property type="entry name" value="ADH_zinc_N"/>
    <property type="match status" value="1"/>
</dbReference>
<dbReference type="GO" id="GO:0070402">
    <property type="term" value="F:NADPH binding"/>
    <property type="evidence" value="ECO:0007669"/>
    <property type="project" value="TreeGrafter"/>
</dbReference>
<proteinExistence type="predicted"/>
<dbReference type="SMART" id="SM00829">
    <property type="entry name" value="PKS_ER"/>
    <property type="match status" value="1"/>
</dbReference>
<evidence type="ECO:0000313" key="5">
    <source>
        <dbReference type="Proteomes" id="UP000189761"/>
    </source>
</evidence>
<feature type="domain" description="Enoyl reductase (ER)" evidence="3">
    <location>
        <begin position="8"/>
        <end position="321"/>
    </location>
</feature>
<dbReference type="Gene3D" id="3.40.50.720">
    <property type="entry name" value="NAD(P)-binding Rossmann-like Domain"/>
    <property type="match status" value="1"/>
</dbReference>
<keyword evidence="1" id="KW-0521">NADP</keyword>
<dbReference type="Proteomes" id="UP000189761">
    <property type="component" value="Unassembled WGS sequence"/>
</dbReference>
<dbReference type="EMBL" id="MTLA01000218">
    <property type="protein sequence ID" value="OOP67211.1"/>
    <property type="molecule type" value="Genomic_DNA"/>
</dbReference>
<dbReference type="CDD" id="cd05276">
    <property type="entry name" value="p53_inducible_oxidoreductase"/>
    <property type="match status" value="1"/>
</dbReference>
<gene>
    <name evidence="4" type="ORF">BWZ43_16885</name>
</gene>
<organism evidence="4 5">
    <name type="scientific">Heyndrickxia oleronia</name>
    <dbReference type="NCBI Taxonomy" id="38875"/>
    <lineage>
        <taxon>Bacteria</taxon>
        <taxon>Bacillati</taxon>
        <taxon>Bacillota</taxon>
        <taxon>Bacilli</taxon>
        <taxon>Bacillales</taxon>
        <taxon>Bacillaceae</taxon>
        <taxon>Heyndrickxia</taxon>
    </lineage>
</organism>
<dbReference type="RefSeq" id="WP_071976386.1">
    <property type="nucleotide sequence ID" value="NZ_CP065424.1"/>
</dbReference>
<dbReference type="NCBIfam" id="TIGR02824">
    <property type="entry name" value="quinone_pig3"/>
    <property type="match status" value="1"/>
</dbReference>
<dbReference type="AlphaFoldDB" id="A0A8E2I5Q0"/>
<dbReference type="InterPro" id="IPR011032">
    <property type="entry name" value="GroES-like_sf"/>
</dbReference>
<reference evidence="4 5" key="1">
    <citation type="submission" date="2017-01" db="EMBL/GenBank/DDBJ databases">
        <title>Draft genome sequence of Bacillus oleronius.</title>
        <authorList>
            <person name="Allam M."/>
        </authorList>
    </citation>
    <scope>NUCLEOTIDE SEQUENCE [LARGE SCALE GENOMIC DNA]</scope>
    <source>
        <strain evidence="4 5">DSM 9356</strain>
    </source>
</reference>
<dbReference type="InterPro" id="IPR014189">
    <property type="entry name" value="Quinone_OxRdtase_PIG3"/>
</dbReference>
<dbReference type="Pfam" id="PF08240">
    <property type="entry name" value="ADH_N"/>
    <property type="match status" value="1"/>
</dbReference>
<dbReference type="PANTHER" id="PTHR48106">
    <property type="entry name" value="QUINONE OXIDOREDUCTASE PIG3-RELATED"/>
    <property type="match status" value="1"/>
</dbReference>
<evidence type="ECO:0000256" key="2">
    <source>
        <dbReference type="ARBA" id="ARBA00023002"/>
    </source>
</evidence>
<dbReference type="SUPFAM" id="SSF51735">
    <property type="entry name" value="NAD(P)-binding Rossmann-fold domains"/>
    <property type="match status" value="1"/>
</dbReference>
<name>A0A8E2I5Q0_9BACI</name>
<dbReference type="Gene3D" id="3.90.180.10">
    <property type="entry name" value="Medium-chain alcohol dehydrogenases, catalytic domain"/>
    <property type="match status" value="1"/>
</dbReference>